<evidence type="ECO:0000313" key="3">
    <source>
        <dbReference type="Proteomes" id="UP000053105"/>
    </source>
</evidence>
<proteinExistence type="predicted"/>
<protein>
    <submittedName>
        <fullName evidence="2">Uncharacterized protein</fullName>
    </submittedName>
</protein>
<dbReference type="AlphaFoldDB" id="A0A0M8ZUE4"/>
<keyword evidence="3" id="KW-1185">Reference proteome</keyword>
<sequence length="92" mass="11062">MANFRFSFFTINIQVKYRLKRCRIVNERKNRLVVNLAKLNNTTREPSDLQADEQKYLSDVLKVDRKHPITADRRHEQYENPTITEQARSKRV</sequence>
<feature type="compositionally biased region" description="Basic and acidic residues" evidence="1">
    <location>
        <begin position="68"/>
        <end position="78"/>
    </location>
</feature>
<organism evidence="2 3">
    <name type="scientific">Melipona quadrifasciata</name>
    <dbReference type="NCBI Taxonomy" id="166423"/>
    <lineage>
        <taxon>Eukaryota</taxon>
        <taxon>Metazoa</taxon>
        <taxon>Ecdysozoa</taxon>
        <taxon>Arthropoda</taxon>
        <taxon>Hexapoda</taxon>
        <taxon>Insecta</taxon>
        <taxon>Pterygota</taxon>
        <taxon>Neoptera</taxon>
        <taxon>Endopterygota</taxon>
        <taxon>Hymenoptera</taxon>
        <taxon>Apocrita</taxon>
        <taxon>Aculeata</taxon>
        <taxon>Apoidea</taxon>
        <taxon>Anthophila</taxon>
        <taxon>Apidae</taxon>
        <taxon>Melipona</taxon>
    </lineage>
</organism>
<feature type="region of interest" description="Disordered" evidence="1">
    <location>
        <begin position="68"/>
        <end position="92"/>
    </location>
</feature>
<evidence type="ECO:0000313" key="2">
    <source>
        <dbReference type="EMBL" id="KOX70206.1"/>
    </source>
</evidence>
<dbReference type="EMBL" id="KQ435875">
    <property type="protein sequence ID" value="KOX70206.1"/>
    <property type="molecule type" value="Genomic_DNA"/>
</dbReference>
<dbReference type="Proteomes" id="UP000053105">
    <property type="component" value="Unassembled WGS sequence"/>
</dbReference>
<reference evidence="2 3" key="1">
    <citation type="submission" date="2015-07" db="EMBL/GenBank/DDBJ databases">
        <title>The genome of Melipona quadrifasciata.</title>
        <authorList>
            <person name="Pan H."/>
            <person name="Kapheim K."/>
        </authorList>
    </citation>
    <scope>NUCLEOTIDE SEQUENCE [LARGE SCALE GENOMIC DNA]</scope>
    <source>
        <strain evidence="2">0111107301</strain>
        <tissue evidence="2">Whole body</tissue>
    </source>
</reference>
<evidence type="ECO:0000256" key="1">
    <source>
        <dbReference type="SAM" id="MobiDB-lite"/>
    </source>
</evidence>
<accession>A0A0M8ZUE4</accession>
<gene>
    <name evidence="2" type="ORF">WN51_05642</name>
</gene>
<name>A0A0M8ZUE4_9HYME</name>